<protein>
    <submittedName>
        <fullName evidence="3">SAM-dependent methyltransferase</fullName>
    </submittedName>
</protein>
<accession>A0A4V3WEB4</accession>
<dbReference type="Pfam" id="PF02636">
    <property type="entry name" value="Methyltransf_28"/>
    <property type="match status" value="1"/>
</dbReference>
<dbReference type="EMBL" id="SSOB01000030">
    <property type="protein sequence ID" value="THF75612.1"/>
    <property type="molecule type" value="Genomic_DNA"/>
</dbReference>
<dbReference type="Gene3D" id="3.40.50.12710">
    <property type="match status" value="1"/>
</dbReference>
<gene>
    <name evidence="3" type="ORF">E6C55_21380</name>
</gene>
<dbReference type="OrthoDB" id="9794208at2"/>
<keyword evidence="4" id="KW-1185">Reference proteome</keyword>
<dbReference type="InterPro" id="IPR038375">
    <property type="entry name" value="NDUFAF7_sf"/>
</dbReference>
<dbReference type="AlphaFoldDB" id="A0A4V3WEB4"/>
<organism evidence="3 4">
    <name type="scientific">Cohnella fermenti</name>
    <dbReference type="NCBI Taxonomy" id="2565925"/>
    <lineage>
        <taxon>Bacteria</taxon>
        <taxon>Bacillati</taxon>
        <taxon>Bacillota</taxon>
        <taxon>Bacilli</taxon>
        <taxon>Bacillales</taxon>
        <taxon>Paenibacillaceae</taxon>
        <taxon>Cohnella</taxon>
    </lineage>
</organism>
<dbReference type="PANTHER" id="PTHR12049">
    <property type="entry name" value="PROTEIN ARGININE METHYLTRANSFERASE NDUFAF7, MITOCHONDRIAL"/>
    <property type="match status" value="1"/>
</dbReference>
<dbReference type="InterPro" id="IPR029063">
    <property type="entry name" value="SAM-dependent_MTases_sf"/>
</dbReference>
<evidence type="ECO:0000313" key="4">
    <source>
        <dbReference type="Proteomes" id="UP000310636"/>
    </source>
</evidence>
<dbReference type="PANTHER" id="PTHR12049:SF7">
    <property type="entry name" value="PROTEIN ARGININE METHYLTRANSFERASE NDUFAF7, MITOCHONDRIAL"/>
    <property type="match status" value="1"/>
</dbReference>
<dbReference type="RefSeq" id="WP_136371862.1">
    <property type="nucleotide sequence ID" value="NZ_SSOB01000030.1"/>
</dbReference>
<sequence length="386" mass="42618">MDYPVLGIVKERILASERMGLTEGGRKVRGIPFRDYMAVCLYDPGHGYYSGGKPRVGREGDFYTSSFVGEVFASCLARRLSALADELFAAERPVKVIDWGGGTGRLGAQLLSAWERDGVSRFSLTVVDGNPVHRRLAAELLGRFIADGRAQVLSPEEAEAGDPSREATIIVANELLDAMPVHRIMRRDGRLRECGTAWDAERNRPIPCLLELPDALKERLEREGVQLREGQSTELGLDAEAWLARLAAGLGEALLVFVDYGDETEELTAAHRMNGTFVCYRDHVAFDDPYFAPGEQDMTAHVDFARLRRAAREAGLTELWYGSQLRFLKEAGLLQELVPVASADPFHPDAKRNRAIRQLLLSDGMSELFKVQIFRKEGAGGGGLAL</sequence>
<evidence type="ECO:0000313" key="3">
    <source>
        <dbReference type="EMBL" id="THF75612.1"/>
    </source>
</evidence>
<reference evidence="3 4" key="1">
    <citation type="submission" date="2019-04" db="EMBL/GenBank/DDBJ databases">
        <title>Cohnella sp. nov. isolated from preserved vegetables.</title>
        <authorList>
            <person name="Lin S.-Y."/>
            <person name="Hung M.-H."/>
            <person name="Young C.-C."/>
        </authorList>
    </citation>
    <scope>NUCLEOTIDE SEQUENCE [LARGE SCALE GENOMIC DNA]</scope>
    <source>
        <strain evidence="3 4">CC-MHH1044</strain>
    </source>
</reference>
<name>A0A4V3WEB4_9BACL</name>
<keyword evidence="2 3" id="KW-0808">Transferase</keyword>
<comment type="caution">
    <text evidence="3">The sequence shown here is derived from an EMBL/GenBank/DDBJ whole genome shotgun (WGS) entry which is preliminary data.</text>
</comment>
<dbReference type="Proteomes" id="UP000310636">
    <property type="component" value="Unassembled WGS sequence"/>
</dbReference>
<proteinExistence type="predicted"/>
<dbReference type="GO" id="GO:0035243">
    <property type="term" value="F:protein-arginine omega-N symmetric methyltransferase activity"/>
    <property type="evidence" value="ECO:0007669"/>
    <property type="project" value="TreeGrafter"/>
</dbReference>
<evidence type="ECO:0000256" key="1">
    <source>
        <dbReference type="ARBA" id="ARBA00022603"/>
    </source>
</evidence>
<evidence type="ECO:0000256" key="2">
    <source>
        <dbReference type="ARBA" id="ARBA00022679"/>
    </source>
</evidence>
<dbReference type="GO" id="GO:0032259">
    <property type="term" value="P:methylation"/>
    <property type="evidence" value="ECO:0007669"/>
    <property type="project" value="UniProtKB-KW"/>
</dbReference>
<dbReference type="SUPFAM" id="SSF53335">
    <property type="entry name" value="S-adenosyl-L-methionine-dependent methyltransferases"/>
    <property type="match status" value="1"/>
</dbReference>
<keyword evidence="1 3" id="KW-0489">Methyltransferase</keyword>
<dbReference type="InterPro" id="IPR003788">
    <property type="entry name" value="NDUFAF7"/>
</dbReference>